<dbReference type="Gene3D" id="3.40.50.410">
    <property type="entry name" value="von Willebrand factor, type A domain"/>
    <property type="match status" value="1"/>
</dbReference>
<comment type="caution">
    <text evidence="1">The sequence shown here is derived from an EMBL/GenBank/DDBJ whole genome shotgun (WGS) entry which is preliminary data.</text>
</comment>
<dbReference type="PATRIC" id="fig|28092.6.peg.1774"/>
<protein>
    <recommendedName>
        <fullName evidence="3">VWFA domain-containing protein</fullName>
    </recommendedName>
</protein>
<evidence type="ECO:0008006" key="3">
    <source>
        <dbReference type="Google" id="ProtNLM"/>
    </source>
</evidence>
<dbReference type="Proteomes" id="UP000033618">
    <property type="component" value="Unassembled WGS sequence"/>
</dbReference>
<dbReference type="EMBL" id="LAQU01000005">
    <property type="protein sequence ID" value="KKB64292.1"/>
    <property type="molecule type" value="Genomic_DNA"/>
</dbReference>
<dbReference type="SUPFAM" id="SSF53300">
    <property type="entry name" value="vWA-like"/>
    <property type="match status" value="1"/>
</dbReference>
<proteinExistence type="predicted"/>
<dbReference type="AlphaFoldDB" id="A0A0F5K434"/>
<sequence length="212" mass="22534">MRRRHIEGQDVVRHHATVAWPDTLLAARGQPLAVGHLRAVQRGTARPTRTVFLLDCSASMVASGALAHAKGLLMSWLRRVRKRDAHAVVIGFDGRGAAVHFGPGVPRGWHARWLAPLPGGGGTPLQRGVDAACTFGRRGKNGGPLNGRVALVLLTDGLTNALPARPEGFDTIDIVLPSGGANGPAHDAMRRHVGERQAARLARIWGGVCVVR</sequence>
<reference evidence="1 2" key="1">
    <citation type="submission" date="2015-03" db="EMBL/GenBank/DDBJ databases">
        <title>Draft Genome Sequence of Burkholderia andropogonis type strain ICMP2807, isolated from Sorghum bicolor.</title>
        <authorList>
            <person name="Lopes-Santos L."/>
            <person name="Castro D.B."/>
            <person name="Ottoboni L.M."/>
            <person name="Park D."/>
            <person name="Weirc B.S."/>
            <person name="Destefano S.A."/>
        </authorList>
    </citation>
    <scope>NUCLEOTIDE SEQUENCE [LARGE SCALE GENOMIC DNA]</scope>
    <source>
        <strain evidence="1 2">ICMP2807</strain>
    </source>
</reference>
<keyword evidence="2" id="KW-1185">Reference proteome</keyword>
<evidence type="ECO:0000313" key="1">
    <source>
        <dbReference type="EMBL" id="KKB64292.1"/>
    </source>
</evidence>
<name>A0A0F5K434_9BURK</name>
<dbReference type="InterPro" id="IPR036465">
    <property type="entry name" value="vWFA_dom_sf"/>
</dbReference>
<organism evidence="1 2">
    <name type="scientific">Robbsia andropogonis</name>
    <dbReference type="NCBI Taxonomy" id="28092"/>
    <lineage>
        <taxon>Bacteria</taxon>
        <taxon>Pseudomonadati</taxon>
        <taxon>Pseudomonadota</taxon>
        <taxon>Betaproteobacteria</taxon>
        <taxon>Burkholderiales</taxon>
        <taxon>Burkholderiaceae</taxon>
        <taxon>Robbsia</taxon>
    </lineage>
</organism>
<accession>A0A0F5K434</accession>
<evidence type="ECO:0000313" key="2">
    <source>
        <dbReference type="Proteomes" id="UP000033618"/>
    </source>
</evidence>
<dbReference type="STRING" id="28092.WM40_07490"/>
<gene>
    <name evidence="1" type="ORF">WM40_07490</name>
</gene>